<name>A0A0J6WF10_9MYCO</name>
<dbReference type="GO" id="GO:0003677">
    <property type="term" value="F:DNA binding"/>
    <property type="evidence" value="ECO:0007669"/>
    <property type="project" value="InterPro"/>
</dbReference>
<comment type="similarity">
    <text evidence="1">Belongs to the short-chain fatty acyl-CoA assimilation regulator (ScfR) family.</text>
</comment>
<dbReference type="Gene3D" id="1.10.10.2910">
    <property type="match status" value="1"/>
</dbReference>
<comment type="caution">
    <text evidence="3">The sequence shown here is derived from an EMBL/GenBank/DDBJ whole genome shotgun (WGS) entry which is preliminary data.</text>
</comment>
<feature type="domain" description="HTH cro/C1-type" evidence="2">
    <location>
        <begin position="7"/>
        <end position="61"/>
    </location>
</feature>
<protein>
    <submittedName>
        <fullName evidence="3">Helix-turn-helix protein</fullName>
    </submittedName>
</protein>
<dbReference type="InterPro" id="IPR001387">
    <property type="entry name" value="Cro/C1-type_HTH"/>
</dbReference>
<dbReference type="SUPFAM" id="SSF47413">
    <property type="entry name" value="lambda repressor-like DNA-binding domains"/>
    <property type="match status" value="1"/>
</dbReference>
<dbReference type="AlphaFoldDB" id="A0A0J6WF10"/>
<evidence type="ECO:0000313" key="3">
    <source>
        <dbReference type="EMBL" id="KMO80352.1"/>
    </source>
</evidence>
<dbReference type="Gene3D" id="1.10.260.40">
    <property type="entry name" value="lambda repressor-like DNA-binding domains"/>
    <property type="match status" value="1"/>
</dbReference>
<dbReference type="PANTHER" id="PTHR43236">
    <property type="entry name" value="ANTITOXIN HIGA1"/>
    <property type="match status" value="1"/>
</dbReference>
<gene>
    <name evidence="3" type="ORF">MOBUDSM44075_00815</name>
</gene>
<dbReference type="PROSITE" id="PS50943">
    <property type="entry name" value="HTH_CROC1"/>
    <property type="match status" value="1"/>
</dbReference>
<dbReference type="CDD" id="cd00093">
    <property type="entry name" value="HTH_XRE"/>
    <property type="match status" value="1"/>
</dbReference>
<dbReference type="InterPro" id="IPR010359">
    <property type="entry name" value="IrrE_HExxH"/>
</dbReference>
<evidence type="ECO:0000256" key="1">
    <source>
        <dbReference type="ARBA" id="ARBA00007227"/>
    </source>
</evidence>
<dbReference type="EMBL" id="JYNU01000005">
    <property type="protein sequence ID" value="KMO80352.1"/>
    <property type="molecule type" value="Genomic_DNA"/>
</dbReference>
<dbReference type="Pfam" id="PF06114">
    <property type="entry name" value="Peptidase_M78"/>
    <property type="match status" value="1"/>
</dbReference>
<dbReference type="PANTHER" id="PTHR43236:SF1">
    <property type="entry name" value="BLL7220 PROTEIN"/>
    <property type="match status" value="1"/>
</dbReference>
<dbReference type="SMART" id="SM00530">
    <property type="entry name" value="HTH_XRE"/>
    <property type="match status" value="1"/>
</dbReference>
<dbReference type="InterPro" id="IPR052345">
    <property type="entry name" value="Rad_response_metalloprotease"/>
</dbReference>
<dbReference type="InterPro" id="IPR010982">
    <property type="entry name" value="Lambda_DNA-bd_dom_sf"/>
</dbReference>
<evidence type="ECO:0000259" key="2">
    <source>
        <dbReference type="PROSITE" id="PS50943"/>
    </source>
</evidence>
<dbReference type="PATRIC" id="fig|1807.14.peg.819"/>
<evidence type="ECO:0000313" key="4">
    <source>
        <dbReference type="Proteomes" id="UP000036313"/>
    </source>
</evidence>
<organism evidence="3 4">
    <name type="scientific">Mycolicibacterium obuense</name>
    <dbReference type="NCBI Taxonomy" id="1807"/>
    <lineage>
        <taxon>Bacteria</taxon>
        <taxon>Bacillati</taxon>
        <taxon>Actinomycetota</taxon>
        <taxon>Actinomycetes</taxon>
        <taxon>Mycobacteriales</taxon>
        <taxon>Mycobacteriaceae</taxon>
        <taxon>Mycolicibacterium</taxon>
    </lineage>
</organism>
<reference evidence="3 4" key="1">
    <citation type="journal article" date="2015" name="Genome Biol. Evol.">
        <title>Characterization of Three Mycobacterium spp. with Potential Use in Bioremediation by Genome Sequencing and Comparative Genomics.</title>
        <authorList>
            <person name="Das S."/>
            <person name="Pettersson B.M."/>
            <person name="Behra P.R."/>
            <person name="Ramesh M."/>
            <person name="Dasgupta S."/>
            <person name="Bhattacharya A."/>
            <person name="Kirsebom L.A."/>
        </authorList>
    </citation>
    <scope>NUCLEOTIDE SEQUENCE [LARGE SCALE GENOMIC DNA]</scope>
    <source>
        <strain evidence="3 4">DSM 44075</strain>
    </source>
</reference>
<dbReference type="RefSeq" id="WP_131721979.1">
    <property type="nucleotide sequence ID" value="NZ_JYNU01000005.1"/>
</dbReference>
<proteinExistence type="inferred from homology"/>
<dbReference type="Pfam" id="PF01381">
    <property type="entry name" value="HTH_3"/>
    <property type="match status" value="1"/>
</dbReference>
<sequence>MIFGARIRQAREMALMTQAELARETQIAQAHLSRAERDSYDLGHDRLAIVAAYLEFPLDFFTTAPIAEFGGRPVHFRAQAAMRMKQADQATRTGEVVVEAVIRMEQHLEGPCLQLPDPQTDPLAAAAAVRRTLSLRPADPAIGLPILLEHAGVTVLGLPLRAQRRDAFSLWVDDRPVLALLDTDAGDRQLWSTAHELGHLLLHRNIPASKDIEASADEFAMHLLLPIDALVREMPASPTMSDFAMLKRRWGVSIAALIRMARRLERITQEQYTSLFKQMSARGERLRERTFIPAIKPRGLRAMAELTYGPSPAPGLAADNNWSVLFAEQVLDRHARVEDLPVRTSMPSVRPNNVVAINVARKSGRRK</sequence>
<accession>A0A0J6WF10</accession>
<dbReference type="Proteomes" id="UP000036313">
    <property type="component" value="Unassembled WGS sequence"/>
</dbReference>